<evidence type="ECO:0000256" key="1">
    <source>
        <dbReference type="SAM" id="MobiDB-lite"/>
    </source>
</evidence>
<dbReference type="InterPro" id="IPR009506">
    <property type="entry name" value="YjiS-like"/>
</dbReference>
<feature type="domain" description="YjiS-like" evidence="2">
    <location>
        <begin position="42"/>
        <end position="76"/>
    </location>
</feature>
<organism evidence="3 4">
    <name type="scientific">Pacificispira spongiicola</name>
    <dbReference type="NCBI Taxonomy" id="2729598"/>
    <lineage>
        <taxon>Bacteria</taxon>
        <taxon>Pseudomonadati</taxon>
        <taxon>Pseudomonadota</taxon>
        <taxon>Alphaproteobacteria</taxon>
        <taxon>Rhodospirillales</taxon>
        <taxon>Rhodospirillaceae</taxon>
        <taxon>Pacificispira</taxon>
    </lineage>
</organism>
<dbReference type="Pfam" id="PF06568">
    <property type="entry name" value="YjiS-like"/>
    <property type="match status" value="1"/>
</dbReference>
<reference evidence="3 4" key="1">
    <citation type="submission" date="2020-04" db="EMBL/GenBank/DDBJ databases">
        <title>Rhodospirillaceae bacterium KN72 isolated from deep sea.</title>
        <authorList>
            <person name="Zhang D.-C."/>
        </authorList>
    </citation>
    <scope>NUCLEOTIDE SEQUENCE [LARGE SCALE GENOMIC DNA]</scope>
    <source>
        <strain evidence="3 4">KN72</strain>
    </source>
</reference>
<feature type="region of interest" description="Disordered" evidence="1">
    <location>
        <begin position="1"/>
        <end position="27"/>
    </location>
</feature>
<dbReference type="EMBL" id="JABBNT010000002">
    <property type="protein sequence ID" value="NMM44374.1"/>
    <property type="molecule type" value="Genomic_DNA"/>
</dbReference>
<evidence type="ECO:0000313" key="4">
    <source>
        <dbReference type="Proteomes" id="UP000539372"/>
    </source>
</evidence>
<dbReference type="Proteomes" id="UP000539372">
    <property type="component" value="Unassembled WGS sequence"/>
</dbReference>
<name>A0A7Y0DZB4_9PROT</name>
<evidence type="ECO:0000313" key="3">
    <source>
        <dbReference type="EMBL" id="NMM44374.1"/>
    </source>
</evidence>
<dbReference type="RefSeq" id="WP_169624663.1">
    <property type="nucleotide sequence ID" value="NZ_JABBNT010000002.1"/>
</dbReference>
<sequence length="87" mass="9832">MGTIHSLPGSIGFPRGSDRSGHDSAEATTTKGVFRRIVVGVWSVLINMQRRYEMRRALLDLDDRALKDLGLTREDVTREADRMIRFG</sequence>
<protein>
    <submittedName>
        <fullName evidence="3">DUF1127 domain-containing protein</fullName>
    </submittedName>
</protein>
<gene>
    <name evidence="3" type="ORF">HH303_07780</name>
</gene>
<dbReference type="AlphaFoldDB" id="A0A7Y0DZB4"/>
<feature type="compositionally biased region" description="Basic and acidic residues" evidence="1">
    <location>
        <begin position="16"/>
        <end position="25"/>
    </location>
</feature>
<proteinExistence type="predicted"/>
<accession>A0A7Y0DZB4</accession>
<keyword evidence="4" id="KW-1185">Reference proteome</keyword>
<evidence type="ECO:0000259" key="2">
    <source>
        <dbReference type="Pfam" id="PF06568"/>
    </source>
</evidence>
<comment type="caution">
    <text evidence="3">The sequence shown here is derived from an EMBL/GenBank/DDBJ whole genome shotgun (WGS) entry which is preliminary data.</text>
</comment>